<organism evidence="2 3">
    <name type="scientific">Ranitomeya imitator</name>
    <name type="common">mimic poison frog</name>
    <dbReference type="NCBI Taxonomy" id="111125"/>
    <lineage>
        <taxon>Eukaryota</taxon>
        <taxon>Metazoa</taxon>
        <taxon>Chordata</taxon>
        <taxon>Craniata</taxon>
        <taxon>Vertebrata</taxon>
        <taxon>Euteleostomi</taxon>
        <taxon>Amphibia</taxon>
        <taxon>Batrachia</taxon>
        <taxon>Anura</taxon>
        <taxon>Neobatrachia</taxon>
        <taxon>Hyloidea</taxon>
        <taxon>Dendrobatidae</taxon>
        <taxon>Dendrobatinae</taxon>
        <taxon>Ranitomeya</taxon>
    </lineage>
</organism>
<reference evidence="2" key="1">
    <citation type="submission" date="2023-07" db="EMBL/GenBank/DDBJ databases">
        <authorList>
            <person name="Stuckert A."/>
        </authorList>
    </citation>
    <scope>NUCLEOTIDE SEQUENCE</scope>
</reference>
<keyword evidence="3" id="KW-1185">Reference proteome</keyword>
<dbReference type="Pfam" id="PF26215">
    <property type="entry name" value="HTH_animal"/>
    <property type="match status" value="1"/>
</dbReference>
<comment type="caution">
    <text evidence="2">The sequence shown here is derived from an EMBL/GenBank/DDBJ whole genome shotgun (WGS) entry which is preliminary data.</text>
</comment>
<evidence type="ECO:0000259" key="1">
    <source>
        <dbReference type="PROSITE" id="PS50878"/>
    </source>
</evidence>
<sequence>MSISNLGLRSPSNFHTPRSFNATEAFIDLVHRDISQILDQHHKGLLPTRSNITSIEKQAIESLTNNKHIVIKHADKGFAIVIQDSTDYTNEILRQLSDTTTYQPIPHDPVLLIRSKIQHVLTKHLVLNTIDSKTSTFLMNQNPVTPVFYTLPKVHKSLINPPGRPIVASTDSILAPISIFHEKILTPLTKKTQSFILDTGHFLHSISQFTNISSDCFLVTFDVKSLYTSIEHDLGITAVRKLLQSSNLNTNSTQLCLDLLSIVLRENYFLFGDQFYSQICGTAMGANVAPAYANAYLDDFEQSHVYSNTLFQQYSKCWFRFIDDIFCLWMGLIVLHGFPHLYQTTITIHTELAMAQISFLDTLVIKNEKGTLSTDIFTKPTDTNNLLHFTSCHPSFTENSLPCSQFTRITRIVSDTDLIPICLEEMADKFKNRQYPQQLLLRESARAVEPRSTPPTLPTKERVTFVHTHHPVMPKIYNVIHKHRSLLTKSYPNIEAFHTPALMCKRRPKNIRDSLVRADIGSFSRVSKRTFLGTERKGTFPCLNCACCSNVIKGSEITHPHTGKRYNINGFYTCDTNYVVYLIKCPAAYCMWVKPPSTYVTGSLVIIPRYAVRNRGSRSLTTSPILTTVFRN</sequence>
<accession>A0ABN9M4R6</accession>
<dbReference type="PANTHER" id="PTHR21301:SF12">
    <property type="match status" value="1"/>
</dbReference>
<evidence type="ECO:0000313" key="3">
    <source>
        <dbReference type="Proteomes" id="UP001176940"/>
    </source>
</evidence>
<dbReference type="InterPro" id="IPR000477">
    <property type="entry name" value="RT_dom"/>
</dbReference>
<proteinExistence type="predicted"/>
<dbReference type="PROSITE" id="PS50878">
    <property type="entry name" value="RT_POL"/>
    <property type="match status" value="1"/>
</dbReference>
<dbReference type="EMBL" id="CAUEEQ010044180">
    <property type="protein sequence ID" value="CAJ0957842.1"/>
    <property type="molecule type" value="Genomic_DNA"/>
</dbReference>
<dbReference type="Proteomes" id="UP001176940">
    <property type="component" value="Unassembled WGS sequence"/>
</dbReference>
<gene>
    <name evidence="2" type="ORF">RIMI_LOCUS16067103</name>
</gene>
<protein>
    <recommendedName>
        <fullName evidence="1">Reverse transcriptase domain-containing protein</fullName>
    </recommendedName>
</protein>
<dbReference type="PANTHER" id="PTHR21301">
    <property type="entry name" value="REVERSE TRANSCRIPTASE"/>
    <property type="match status" value="1"/>
</dbReference>
<name>A0ABN9M4R6_9NEOB</name>
<evidence type="ECO:0000313" key="2">
    <source>
        <dbReference type="EMBL" id="CAJ0957842.1"/>
    </source>
</evidence>
<feature type="domain" description="Reverse transcriptase" evidence="1">
    <location>
        <begin position="132"/>
        <end position="376"/>
    </location>
</feature>
<dbReference type="InterPro" id="IPR058912">
    <property type="entry name" value="HTH_animal"/>
</dbReference>